<dbReference type="EMBL" id="QKWW01000075">
    <property type="protein sequence ID" value="PZT53174.1"/>
    <property type="molecule type" value="Genomic_DNA"/>
</dbReference>
<accession>A0A2W6NB52</accession>
<organism evidence="1 2">
    <name type="scientific">Paenibacillus silvae</name>
    <dbReference type="NCBI Taxonomy" id="1325358"/>
    <lineage>
        <taxon>Bacteria</taxon>
        <taxon>Bacillati</taxon>
        <taxon>Bacillota</taxon>
        <taxon>Bacilli</taxon>
        <taxon>Bacillales</taxon>
        <taxon>Paenibacillaceae</taxon>
        <taxon>Paenibacillus</taxon>
    </lineage>
</organism>
<reference evidence="1 2" key="1">
    <citation type="submission" date="2018-06" db="EMBL/GenBank/DDBJ databases">
        <title>Isolation of heavy metals resistant Paenibacillus silvae NC2 from Gold-Copper mine in ZiJin, China.</title>
        <authorList>
            <person name="Xu J."/>
            <person name="Mazhar H.S."/>
            <person name="Rensing C."/>
        </authorList>
    </citation>
    <scope>NUCLEOTIDE SEQUENCE [LARGE SCALE GENOMIC DNA]</scope>
    <source>
        <strain evidence="1 2">NC2</strain>
    </source>
</reference>
<evidence type="ECO:0000313" key="2">
    <source>
        <dbReference type="Proteomes" id="UP000249204"/>
    </source>
</evidence>
<gene>
    <name evidence="1" type="ORF">DN757_23580</name>
</gene>
<comment type="caution">
    <text evidence="1">The sequence shown here is derived from an EMBL/GenBank/DDBJ whole genome shotgun (WGS) entry which is preliminary data.</text>
</comment>
<name>A0A2W6NB52_9BACL</name>
<dbReference type="Proteomes" id="UP000249204">
    <property type="component" value="Unassembled WGS sequence"/>
</dbReference>
<dbReference type="AlphaFoldDB" id="A0A2W6NB52"/>
<protein>
    <submittedName>
        <fullName evidence="1">Uncharacterized protein</fullName>
    </submittedName>
</protein>
<evidence type="ECO:0000313" key="1">
    <source>
        <dbReference type="EMBL" id="PZT53174.1"/>
    </source>
</evidence>
<proteinExistence type="predicted"/>
<sequence length="75" mass="9005">MNLLFQDCNPPVVTKHIQQYMKRRLQSFSLRVKTLLFKMEQTLAEDFTVDMANHKYSFEESTSIIHTHCHFEENK</sequence>